<protein>
    <recommendedName>
        <fullName evidence="3">Protein kinase domain-containing protein</fullName>
    </recommendedName>
</protein>
<dbReference type="InterPro" id="IPR045274">
    <property type="entry name" value="WAK-like"/>
</dbReference>
<dbReference type="SUPFAM" id="SSF56112">
    <property type="entry name" value="Protein kinase-like (PK-like)"/>
    <property type="match status" value="1"/>
</dbReference>
<dbReference type="InterPro" id="IPR008266">
    <property type="entry name" value="Tyr_kinase_AS"/>
</dbReference>
<organism evidence="4">
    <name type="scientific">Brassica oleracea</name>
    <name type="common">Wild cabbage</name>
    <dbReference type="NCBI Taxonomy" id="3712"/>
    <lineage>
        <taxon>Eukaryota</taxon>
        <taxon>Viridiplantae</taxon>
        <taxon>Streptophyta</taxon>
        <taxon>Embryophyta</taxon>
        <taxon>Tracheophyta</taxon>
        <taxon>Spermatophyta</taxon>
        <taxon>Magnoliopsida</taxon>
        <taxon>eudicotyledons</taxon>
        <taxon>Gunneridae</taxon>
        <taxon>Pentapetalae</taxon>
        <taxon>rosids</taxon>
        <taxon>malvids</taxon>
        <taxon>Brassicales</taxon>
        <taxon>Brassicaceae</taxon>
        <taxon>Brassiceae</taxon>
        <taxon>Brassica</taxon>
    </lineage>
</organism>
<dbReference type="InterPro" id="IPR011009">
    <property type="entry name" value="Kinase-like_dom_sf"/>
</dbReference>
<dbReference type="Gene3D" id="3.30.200.20">
    <property type="entry name" value="Phosphorylase Kinase, domain 1"/>
    <property type="match status" value="1"/>
</dbReference>
<dbReference type="InterPro" id="IPR000719">
    <property type="entry name" value="Prot_kinase_dom"/>
</dbReference>
<dbReference type="Gene3D" id="1.10.510.10">
    <property type="entry name" value="Transferase(Phosphotransferase) domain 1"/>
    <property type="match status" value="1"/>
</dbReference>
<dbReference type="PROSITE" id="PS00109">
    <property type="entry name" value="PROTEIN_KINASE_TYR"/>
    <property type="match status" value="1"/>
</dbReference>
<sequence>MEFWRRKKKARKCFLKSGSMFLQQLIADCNGMSNPIRMFSSDQMSKATDHFDPMSALPNSFWFTLYKGVIEGRSYVIKRFSEYVVRAEEANVYNDIALSARVSNHSGFLKLIGCCLEFPRPIMVFEDLEYIAVNERGSLGSEDGPLLPWNVRLKIAKEIATAITYLHSAFPRIIIHRDICAKNVFLDKNGTAKLTNLTVAVTLPEGKSWIEDRVTGIIGYIDPIYARTGIVTEYSDVYSFGIFMLVLLMGREPLFVASNMDGPEFTYYILDYARDLQERGELIEFGGGSKDMRPGQMKMFLDLALRCCAMRNEDMPKMILFWNLYAGSSDGTTTTSIRWALSFGTSILKHVKDLLERGEPLDEVTDTFYTKMVKDMTSGQRFQMEACVALALRCCGKVDESRPKMIEVAKELKRIQTSL</sequence>
<name>A0A3P6CPZ2_BRAOL</name>
<feature type="domain" description="Protein kinase" evidence="3">
    <location>
        <begin position="51"/>
        <end position="419"/>
    </location>
</feature>
<dbReference type="AlphaFoldDB" id="A0A3P6CPZ2"/>
<accession>A0A3P6CPZ2</accession>
<proteinExistence type="predicted"/>
<dbReference type="GO" id="GO:0007166">
    <property type="term" value="P:cell surface receptor signaling pathway"/>
    <property type="evidence" value="ECO:0007669"/>
    <property type="project" value="InterPro"/>
</dbReference>
<keyword evidence="2" id="KW-0067">ATP-binding</keyword>
<dbReference type="Pfam" id="PF00069">
    <property type="entry name" value="Pkinase"/>
    <property type="match status" value="1"/>
</dbReference>
<dbReference type="EMBL" id="LR031873">
    <property type="protein sequence ID" value="VDD09569.1"/>
    <property type="molecule type" value="Genomic_DNA"/>
</dbReference>
<dbReference type="PROSITE" id="PS50011">
    <property type="entry name" value="PROTEIN_KINASE_DOM"/>
    <property type="match status" value="1"/>
</dbReference>
<evidence type="ECO:0000256" key="2">
    <source>
        <dbReference type="ARBA" id="ARBA00022840"/>
    </source>
</evidence>
<keyword evidence="1" id="KW-0547">Nucleotide-binding</keyword>
<gene>
    <name evidence="4" type="ORF">BOLC4T25020H</name>
</gene>
<reference evidence="4" key="1">
    <citation type="submission" date="2018-11" db="EMBL/GenBank/DDBJ databases">
        <authorList>
            <consortium name="Genoscope - CEA"/>
            <person name="William W."/>
        </authorList>
    </citation>
    <scope>NUCLEOTIDE SEQUENCE</scope>
</reference>
<dbReference type="GO" id="GO:0005524">
    <property type="term" value="F:ATP binding"/>
    <property type="evidence" value="ECO:0007669"/>
    <property type="project" value="UniProtKB-KW"/>
</dbReference>
<dbReference type="GO" id="GO:0005886">
    <property type="term" value="C:plasma membrane"/>
    <property type="evidence" value="ECO:0007669"/>
    <property type="project" value="TreeGrafter"/>
</dbReference>
<evidence type="ECO:0000313" key="4">
    <source>
        <dbReference type="EMBL" id="VDD09569.1"/>
    </source>
</evidence>
<dbReference type="PANTHER" id="PTHR27005">
    <property type="entry name" value="WALL-ASSOCIATED RECEPTOR KINASE-LIKE 21"/>
    <property type="match status" value="1"/>
</dbReference>
<dbReference type="GO" id="GO:0004674">
    <property type="term" value="F:protein serine/threonine kinase activity"/>
    <property type="evidence" value="ECO:0007669"/>
    <property type="project" value="TreeGrafter"/>
</dbReference>
<dbReference type="PANTHER" id="PTHR27005:SF473">
    <property type="entry name" value="PROTEIN KINASE DOMAIN-CONTAINING PROTEIN"/>
    <property type="match status" value="1"/>
</dbReference>
<evidence type="ECO:0000256" key="1">
    <source>
        <dbReference type="ARBA" id="ARBA00022741"/>
    </source>
</evidence>
<evidence type="ECO:0000259" key="3">
    <source>
        <dbReference type="PROSITE" id="PS50011"/>
    </source>
</evidence>